<reference evidence="3" key="4">
    <citation type="submission" date="2015-06" db="UniProtKB">
        <authorList>
            <consortium name="EnsemblFungi"/>
        </authorList>
    </citation>
    <scope>IDENTIFICATION</scope>
</reference>
<organism evidence="2">
    <name type="scientific">Microbotryum lychnidis-dioicae (strain p1A1 Lamole / MvSl-1064)</name>
    <name type="common">Anther smut fungus</name>
    <dbReference type="NCBI Taxonomy" id="683840"/>
    <lineage>
        <taxon>Eukaryota</taxon>
        <taxon>Fungi</taxon>
        <taxon>Dikarya</taxon>
        <taxon>Basidiomycota</taxon>
        <taxon>Pucciniomycotina</taxon>
        <taxon>Microbotryomycetes</taxon>
        <taxon>Microbotryales</taxon>
        <taxon>Microbotryaceae</taxon>
        <taxon>Microbotryum</taxon>
    </lineage>
</organism>
<reference evidence="2" key="2">
    <citation type="submission" date="2010-11" db="EMBL/GenBank/DDBJ databases">
        <authorList>
            <consortium name="The Broad Institute Genome Sequencing Platform"/>
            <person name="Earl A."/>
            <person name="Ward D."/>
            <person name="Feldgarden M."/>
            <person name="Gevers D."/>
            <person name="Butler R."/>
            <person name="Young S.K."/>
            <person name="Zeng Q."/>
            <person name="Gargeya S."/>
            <person name="Fitzgerald M."/>
            <person name="Haas B."/>
            <person name="Abouelleil A."/>
            <person name="Alvarado L."/>
            <person name="Arachchi H.M."/>
            <person name="Berlin A."/>
            <person name="Brown A."/>
            <person name="Chapman S.B."/>
            <person name="Chen Z."/>
            <person name="Dunbar C."/>
            <person name="Freedman E."/>
            <person name="Gearin G."/>
            <person name="Gellesch M."/>
            <person name="Goldberg J."/>
            <person name="Griggs A."/>
            <person name="Gujja S."/>
            <person name="Heilman E."/>
            <person name="Heiman D."/>
            <person name="Howarth C."/>
            <person name="Larson L."/>
            <person name="Lui A."/>
            <person name="MacDonald P.J.P."/>
            <person name="Mehta T."/>
            <person name="Montmayeur A."/>
            <person name="Murphy C."/>
            <person name="Neiman D."/>
            <person name="Pearson M."/>
            <person name="Priest M."/>
            <person name="Roberts A."/>
            <person name="Saif S."/>
            <person name="Shea T."/>
            <person name="Shenoy N."/>
            <person name="Sisk P."/>
            <person name="Stolte C."/>
            <person name="Sykes S."/>
            <person name="White J."/>
            <person name="Yandava C."/>
            <person name="Wortman J."/>
            <person name="Nusbaum C."/>
            <person name="Birren B."/>
        </authorList>
    </citation>
    <scope>NUCLEOTIDE SEQUENCE</scope>
    <source>
        <strain evidence="2">P1A1 Lamole</strain>
    </source>
</reference>
<dbReference type="HOGENOM" id="CLU_1012649_0_0_1"/>
<proteinExistence type="predicted"/>
<dbReference type="Proteomes" id="UP000017200">
    <property type="component" value="Unassembled WGS sequence"/>
</dbReference>
<reference evidence="4" key="1">
    <citation type="submission" date="2010-11" db="EMBL/GenBank/DDBJ databases">
        <title>The genome sequence of Microbotryum violaceum strain p1A1 Lamole.</title>
        <authorList>
            <person name="Cuomo C."/>
            <person name="Perlin M."/>
            <person name="Young S.K."/>
            <person name="Zeng Q."/>
            <person name="Gargeya S."/>
            <person name="Alvarado L."/>
            <person name="Berlin A."/>
            <person name="Chapman S.B."/>
            <person name="Chen Z."/>
            <person name="Freedman E."/>
            <person name="Gellesch M."/>
            <person name="Goldberg J."/>
            <person name="Griggs A."/>
            <person name="Gujja S."/>
            <person name="Heilman E."/>
            <person name="Heiman D."/>
            <person name="Howarth C."/>
            <person name="Mehta T."/>
            <person name="Neiman D."/>
            <person name="Pearson M."/>
            <person name="Roberts A."/>
            <person name="Saif S."/>
            <person name="Shea T."/>
            <person name="Shenoy N."/>
            <person name="Sisk P."/>
            <person name="Stolte C."/>
            <person name="Sykes S."/>
            <person name="White J."/>
            <person name="Yandava C."/>
            <person name="Haas B."/>
            <person name="Nusbaum C."/>
            <person name="Birren B."/>
        </authorList>
    </citation>
    <scope>NUCLEOTIDE SEQUENCE [LARGE SCALE GENOMIC DNA]</scope>
    <source>
        <strain evidence="4">p1A1 Lamole</strain>
    </source>
</reference>
<feature type="compositionally biased region" description="Low complexity" evidence="1">
    <location>
        <begin position="14"/>
        <end position="27"/>
    </location>
</feature>
<evidence type="ECO:0000313" key="4">
    <source>
        <dbReference type="Proteomes" id="UP000017200"/>
    </source>
</evidence>
<protein>
    <submittedName>
        <fullName evidence="2 3">Uncharacterized protein</fullName>
    </submittedName>
</protein>
<feature type="compositionally biased region" description="Low complexity" evidence="1">
    <location>
        <begin position="35"/>
        <end position="47"/>
    </location>
</feature>
<evidence type="ECO:0000313" key="2">
    <source>
        <dbReference type="EMBL" id="KDE02992.1"/>
    </source>
</evidence>
<dbReference type="EMBL" id="AEIJ01000783">
    <property type="status" value="NOT_ANNOTATED_CDS"/>
    <property type="molecule type" value="Genomic_DNA"/>
</dbReference>
<feature type="region of interest" description="Disordered" evidence="1">
    <location>
        <begin position="1"/>
        <end position="112"/>
    </location>
</feature>
<dbReference type="InParanoid" id="U5HHG0"/>
<accession>U5HHG0</accession>
<dbReference type="AlphaFoldDB" id="U5HHG0"/>
<evidence type="ECO:0000313" key="3">
    <source>
        <dbReference type="EnsemblFungi" id="MVLG_06492T0"/>
    </source>
</evidence>
<dbReference type="EMBL" id="GL541766">
    <property type="protein sequence ID" value="KDE02992.1"/>
    <property type="molecule type" value="Genomic_DNA"/>
</dbReference>
<sequence>MAVSDREQHARSVPGPSTGGASAVSSPSPAPPRRALPASIPISAPLSSSPPPPTRTAILRSPTSDTLPLTSVGHRRRRSFESSLQRRRKRPEGVTGAPHLITNTDKPADTPLGKADEELKRFEQIVTDTTRRCHAHRAEIETLQKEIKARSQHWNALLKQSCDAKDRAKTSSEQVLRVLPILQDTRAIADAKRTTAEVSVNISHTREAFNRARGNLFASEKEGLELQSQLVEEEAMLIKVHLASKMMICEFLHPSTLRLYMLAQVPFSALRRQGS</sequence>
<gene>
    <name evidence="2" type="ORF">MVLG_06492</name>
</gene>
<feature type="compositionally biased region" description="Basic and acidic residues" evidence="1">
    <location>
        <begin position="1"/>
        <end position="10"/>
    </location>
</feature>
<name>U5HHG0_USTV1</name>
<reference evidence="2 4" key="3">
    <citation type="journal article" date="2015" name="BMC Genomics">
        <title>Sex and parasites: genomic and transcriptomic analysis of Microbotryum lychnidis-dioicae, the biotrophic and plant-castrating anther smut fungus.</title>
        <authorList>
            <person name="Perlin M.H."/>
            <person name="Amselem J."/>
            <person name="Fontanillas E."/>
            <person name="Toh S.S."/>
            <person name="Chen Z."/>
            <person name="Goldberg J."/>
            <person name="Duplessis S."/>
            <person name="Henrissat B."/>
            <person name="Young S."/>
            <person name="Zeng Q."/>
            <person name="Aguileta G."/>
            <person name="Petit E."/>
            <person name="Badouin H."/>
            <person name="Andrews J."/>
            <person name="Razeeq D."/>
            <person name="Gabaldon T."/>
            <person name="Quesneville H."/>
            <person name="Giraud T."/>
            <person name="Hood M.E."/>
            <person name="Schultz D.J."/>
            <person name="Cuomo C.A."/>
        </authorList>
    </citation>
    <scope>NUCLEOTIDE SEQUENCE [LARGE SCALE GENOMIC DNA]</scope>
    <source>
        <strain evidence="2">P1A1 Lamole</strain>
        <strain evidence="4">p1A1 Lamole</strain>
    </source>
</reference>
<keyword evidence="4" id="KW-1185">Reference proteome</keyword>
<evidence type="ECO:0000256" key="1">
    <source>
        <dbReference type="SAM" id="MobiDB-lite"/>
    </source>
</evidence>
<dbReference type="OrthoDB" id="10323917at2759"/>
<dbReference type="EnsemblFungi" id="MVLG_06492T0">
    <property type="protein sequence ID" value="MVLG_06492T0"/>
    <property type="gene ID" value="MVLG_06492"/>
</dbReference>